<organism evidence="2 3">
    <name type="scientific">Orbilia javanica</name>
    <dbReference type="NCBI Taxonomy" id="47235"/>
    <lineage>
        <taxon>Eukaryota</taxon>
        <taxon>Fungi</taxon>
        <taxon>Dikarya</taxon>
        <taxon>Ascomycota</taxon>
        <taxon>Pezizomycotina</taxon>
        <taxon>Orbiliomycetes</taxon>
        <taxon>Orbiliales</taxon>
        <taxon>Orbiliaceae</taxon>
        <taxon>Orbilia</taxon>
    </lineage>
</organism>
<feature type="compositionally biased region" description="Pro residues" evidence="1">
    <location>
        <begin position="121"/>
        <end position="130"/>
    </location>
</feature>
<feature type="compositionally biased region" description="Polar residues" evidence="1">
    <location>
        <begin position="1"/>
        <end position="10"/>
    </location>
</feature>
<reference evidence="2 3" key="1">
    <citation type="submission" date="2019-10" db="EMBL/GenBank/DDBJ databases">
        <authorList>
            <person name="Palmer J.M."/>
        </authorList>
    </citation>
    <scope>NUCLEOTIDE SEQUENCE [LARGE SCALE GENOMIC DNA]</scope>
    <source>
        <strain evidence="2 3">TWF718</strain>
    </source>
</reference>
<feature type="region of interest" description="Disordered" evidence="1">
    <location>
        <begin position="202"/>
        <end position="253"/>
    </location>
</feature>
<name>A0AAN8NCT8_9PEZI</name>
<feature type="region of interest" description="Disordered" evidence="1">
    <location>
        <begin position="402"/>
        <end position="576"/>
    </location>
</feature>
<feature type="compositionally biased region" description="Basic residues" evidence="1">
    <location>
        <begin position="537"/>
        <end position="546"/>
    </location>
</feature>
<feature type="compositionally biased region" description="Polar residues" evidence="1">
    <location>
        <begin position="29"/>
        <end position="38"/>
    </location>
</feature>
<feature type="region of interest" description="Disordered" evidence="1">
    <location>
        <begin position="1"/>
        <end position="163"/>
    </location>
</feature>
<evidence type="ECO:0000313" key="2">
    <source>
        <dbReference type="EMBL" id="KAK6356409.1"/>
    </source>
</evidence>
<dbReference type="AlphaFoldDB" id="A0AAN8NCT8"/>
<gene>
    <name evidence="2" type="ORF">TWF718_000769</name>
</gene>
<feature type="compositionally biased region" description="Basic and acidic residues" evidence="1">
    <location>
        <begin position="494"/>
        <end position="505"/>
    </location>
</feature>
<comment type="caution">
    <text evidence="2">The sequence shown here is derived from an EMBL/GenBank/DDBJ whole genome shotgun (WGS) entry which is preliminary data.</text>
</comment>
<dbReference type="EMBL" id="JAVHNR010000001">
    <property type="protein sequence ID" value="KAK6356409.1"/>
    <property type="molecule type" value="Genomic_DNA"/>
</dbReference>
<evidence type="ECO:0000313" key="3">
    <source>
        <dbReference type="Proteomes" id="UP001313282"/>
    </source>
</evidence>
<protein>
    <submittedName>
        <fullName evidence="2">Uncharacterized protein</fullName>
    </submittedName>
</protein>
<feature type="compositionally biased region" description="Polar residues" evidence="1">
    <location>
        <begin position="240"/>
        <end position="251"/>
    </location>
</feature>
<sequence>MSSRRTTSFFEQDHAATSRPGGGRAPFRRNNTNATNSGVPKPLAGQPLKKTVSDPVSLKTREKLGAFAHKNTASGASGAPVNRSKTGQADPTSKYPVTSVARTNAPANDAPEVEVTAPVDSSPPPPPQPPVHKENKPHKGRLPVKTTIPSDRIDKTPAPKKNAKFAVGQLSAGDPKDVPCTPHRFALNDLLTQTNMTPSISKATEEASPEVRVSWRSSPKRLQGRKAIDRVSVHKKRARSSSPSTTPQPNKRAQEQLAFDISSSAVKTPMANPFEDAWSKRLQDFPSAGVSAIKSGSFFDGSSPKALPPICDSPSAFRRSLSAPAKRFKLAADRAKETDIPLAKSIRKLGRRGGATARNPTNERVSSLLAKLKENTTTAVLQKSETAPASIDSSLHRYDDASPSIEGLITPPVEDKGPWERGSSIVKSRRSMSIISASNSRHATKEPSPLPTCAKEPKSDDYGLDDDDDEEMFELMEGTCRTAKSVEDVDETVEEKKTENSKKDDDSDDYGLNDLDDDDDWEADIAKAVAGNETPKASKKNPRSPLKKPPASSKKRAKSPLANLSDDDDYGSDFDLDDIVVSSHTSIAFNEPY</sequence>
<feature type="compositionally biased region" description="Acidic residues" evidence="1">
    <location>
        <begin position="565"/>
        <end position="576"/>
    </location>
</feature>
<feature type="compositionally biased region" description="Acidic residues" evidence="1">
    <location>
        <begin position="462"/>
        <end position="474"/>
    </location>
</feature>
<feature type="compositionally biased region" description="Polar residues" evidence="1">
    <location>
        <begin position="431"/>
        <end position="441"/>
    </location>
</feature>
<keyword evidence="3" id="KW-1185">Reference proteome</keyword>
<evidence type="ECO:0000256" key="1">
    <source>
        <dbReference type="SAM" id="MobiDB-lite"/>
    </source>
</evidence>
<accession>A0AAN8NCT8</accession>
<dbReference type="Proteomes" id="UP001313282">
    <property type="component" value="Unassembled WGS sequence"/>
</dbReference>
<feature type="compositionally biased region" description="Acidic residues" evidence="1">
    <location>
        <begin position="506"/>
        <end position="523"/>
    </location>
</feature>
<proteinExistence type="predicted"/>